<dbReference type="Proteomes" id="UP000267606">
    <property type="component" value="Unassembled WGS sequence"/>
</dbReference>
<evidence type="ECO:0000313" key="9">
    <source>
        <dbReference type="EMBL" id="VDO66351.1"/>
    </source>
</evidence>
<keyword evidence="2 7" id="KW-0349">Heme</keyword>
<dbReference type="STRING" id="387005.A0A183HRQ4"/>
<name>A0A183HRQ4_9BILA</name>
<gene>
    <name evidence="9" type="ORF">OFLC_LOCUS10166</name>
</gene>
<dbReference type="InterPro" id="IPR000971">
    <property type="entry name" value="Globin"/>
</dbReference>
<evidence type="ECO:0000256" key="7">
    <source>
        <dbReference type="RuleBase" id="RU000356"/>
    </source>
</evidence>
<protein>
    <submittedName>
        <fullName evidence="11">GLOBIN domain-containing protein</fullName>
    </submittedName>
</protein>
<reference evidence="11" key="1">
    <citation type="submission" date="2016-06" db="UniProtKB">
        <authorList>
            <consortium name="WormBaseParasite"/>
        </authorList>
    </citation>
    <scope>IDENTIFICATION</scope>
</reference>
<evidence type="ECO:0000256" key="5">
    <source>
        <dbReference type="ARBA" id="ARBA00023004"/>
    </source>
</evidence>
<dbReference type="PROSITE" id="PS01033">
    <property type="entry name" value="GLOBIN"/>
    <property type="match status" value="1"/>
</dbReference>
<dbReference type="InterPro" id="IPR012292">
    <property type="entry name" value="Globin/Proto"/>
</dbReference>
<dbReference type="Gene3D" id="1.10.490.10">
    <property type="entry name" value="Globins"/>
    <property type="match status" value="1"/>
</dbReference>
<keyword evidence="10" id="KW-1185">Reference proteome</keyword>
<proteinExistence type="inferred from homology"/>
<evidence type="ECO:0000256" key="6">
    <source>
        <dbReference type="PIRSR" id="PIRSR002026-1"/>
    </source>
</evidence>
<evidence type="ECO:0000256" key="4">
    <source>
        <dbReference type="ARBA" id="ARBA00022723"/>
    </source>
</evidence>
<keyword evidence="1 7" id="KW-0813">Transport</keyword>
<keyword evidence="4 6" id="KW-0479">Metal-binding</keyword>
<evidence type="ECO:0000256" key="2">
    <source>
        <dbReference type="ARBA" id="ARBA00022617"/>
    </source>
</evidence>
<feature type="domain" description="Globin" evidence="8">
    <location>
        <begin position="4"/>
        <end position="155"/>
    </location>
</feature>
<dbReference type="GO" id="GO:0020037">
    <property type="term" value="F:heme binding"/>
    <property type="evidence" value="ECO:0007669"/>
    <property type="project" value="InterPro"/>
</dbReference>
<feature type="binding site" description="proximal binding residue" evidence="6">
    <location>
        <position position="104"/>
    </location>
    <ligand>
        <name>heme</name>
        <dbReference type="ChEBI" id="CHEBI:30413"/>
    </ligand>
    <ligandPart>
        <name>Fe</name>
        <dbReference type="ChEBI" id="CHEBI:18248"/>
    </ligandPart>
</feature>
<dbReference type="Pfam" id="PF00042">
    <property type="entry name" value="Globin"/>
    <property type="match status" value="1"/>
</dbReference>
<dbReference type="InterPro" id="IPR012085">
    <property type="entry name" value="Globin_nematode"/>
</dbReference>
<organism evidence="11">
    <name type="scientific">Onchocerca flexuosa</name>
    <dbReference type="NCBI Taxonomy" id="387005"/>
    <lineage>
        <taxon>Eukaryota</taxon>
        <taxon>Metazoa</taxon>
        <taxon>Ecdysozoa</taxon>
        <taxon>Nematoda</taxon>
        <taxon>Chromadorea</taxon>
        <taxon>Rhabditida</taxon>
        <taxon>Spirurina</taxon>
        <taxon>Spiruromorpha</taxon>
        <taxon>Filarioidea</taxon>
        <taxon>Onchocercidae</taxon>
        <taxon>Onchocerca</taxon>
    </lineage>
</organism>
<reference evidence="9 10" key="2">
    <citation type="submission" date="2018-11" db="EMBL/GenBank/DDBJ databases">
        <authorList>
            <consortium name="Pathogen Informatics"/>
        </authorList>
    </citation>
    <scope>NUCLEOTIDE SEQUENCE [LARGE SCALE GENOMIC DNA]</scope>
</reference>
<dbReference type="GO" id="GO:0019825">
    <property type="term" value="F:oxygen binding"/>
    <property type="evidence" value="ECO:0007669"/>
    <property type="project" value="InterPro"/>
</dbReference>
<dbReference type="CDD" id="cd01040">
    <property type="entry name" value="Mb-like"/>
    <property type="match status" value="1"/>
</dbReference>
<evidence type="ECO:0000256" key="3">
    <source>
        <dbReference type="ARBA" id="ARBA00022621"/>
    </source>
</evidence>
<dbReference type="SUPFAM" id="SSF46458">
    <property type="entry name" value="Globin-like"/>
    <property type="match status" value="1"/>
</dbReference>
<dbReference type="EMBL" id="UZAJ01013271">
    <property type="protein sequence ID" value="VDO66351.1"/>
    <property type="molecule type" value="Genomic_DNA"/>
</dbReference>
<dbReference type="WBParaSite" id="OFLC_0001016501-mRNA-1">
    <property type="protein sequence ID" value="OFLC_0001016501-mRNA-1"/>
    <property type="gene ID" value="OFLC_0001016501"/>
</dbReference>
<dbReference type="InterPro" id="IPR009050">
    <property type="entry name" value="Globin-like_sf"/>
</dbReference>
<dbReference type="GO" id="GO:0005344">
    <property type="term" value="F:oxygen carrier activity"/>
    <property type="evidence" value="ECO:0007669"/>
    <property type="project" value="UniProtKB-KW"/>
</dbReference>
<dbReference type="InterPro" id="IPR044399">
    <property type="entry name" value="Mb-like_M"/>
</dbReference>
<evidence type="ECO:0000259" key="8">
    <source>
        <dbReference type="PROSITE" id="PS01033"/>
    </source>
</evidence>
<sequence length="161" mass="18651">MSHSETKAKCLKVMNESGRVGNNDAAKQDGLNFYKYMFGHHPDLRVYFKGAENFSPTDVQNSDRFAKQGICIRQNLMLAIRILIDTYDDSETFKAYARETVNRHIKFKMDRTLWAKFFTLFVNNLKEHTTVDEETEKAFQEIGKAFSDECIKHTVALNLPN</sequence>
<evidence type="ECO:0000313" key="11">
    <source>
        <dbReference type="WBParaSite" id="OFLC_0001016501-mRNA-1"/>
    </source>
</evidence>
<dbReference type="AlphaFoldDB" id="A0A183HRQ4"/>
<dbReference type="GO" id="GO:0005506">
    <property type="term" value="F:iron ion binding"/>
    <property type="evidence" value="ECO:0007669"/>
    <property type="project" value="InterPro"/>
</dbReference>
<accession>A0A183HRQ4</accession>
<evidence type="ECO:0000256" key="1">
    <source>
        <dbReference type="ARBA" id="ARBA00022448"/>
    </source>
</evidence>
<dbReference type="PIRSF" id="PIRSF002026">
    <property type="entry name" value="Nematode_globin"/>
    <property type="match status" value="1"/>
</dbReference>
<keyword evidence="5 6" id="KW-0408">Iron</keyword>
<keyword evidence="3 7" id="KW-0561">Oxygen transport</keyword>
<comment type="similarity">
    <text evidence="7">Belongs to the globin family.</text>
</comment>
<evidence type="ECO:0000313" key="10">
    <source>
        <dbReference type="Proteomes" id="UP000267606"/>
    </source>
</evidence>